<reference evidence="2 3" key="1">
    <citation type="submission" date="2024-09" db="EMBL/GenBank/DDBJ databases">
        <title>Chromosome-scale assembly of Riccia sorocarpa.</title>
        <authorList>
            <person name="Paukszto L."/>
        </authorList>
    </citation>
    <scope>NUCLEOTIDE SEQUENCE [LARGE SCALE GENOMIC DNA]</scope>
    <source>
        <strain evidence="2">LP-2024</strain>
        <tissue evidence="2">Aerial parts of the thallus</tissue>
    </source>
</reference>
<sequence length="638" mass="74283">MLLFADDVALLASSREQMNQQIEILTRFCDTTGMSVNLTKTRWMRIGKKAQETFFFRGVEIEECRIYKYLGVEFAANLSWTKCVKSRGASSYRALLAMGNRCDKEKLVSWTLRSHLFNTLVIPVALYGTQVWSPYVSKSGWSQPDLETNFQSEMSVNLSKTKWLRRGPGLAEQVMFQGQPIAECQKYKYLGLEFTSNLAWSDCVKAITASALRALYAFKITWPLKVKLFVTLVQPVVLFGCPIWGPTISRSSWSKVEVVHKRFLQEELGVRSQIPYTLLLAETGRIPLEAEALLLAIQFYFRVSAQEHCRYSHQALRVTYARGWTADLHRWAAQWEFSEENWRPVEGLRDRLTQAVIRKLWAEPSPRQAYYLRDISRLSPYKEQAYLVADIPRRILVLLARYRTSSHDLRVEIREEYDILFHDLRDLFEITPTRLGAYVMAVDRSPITLFWVQWLIIHLHLHLQLEVTQKRFLMEELGVWSQIPYVILLAETGRLPIEIEALLLAIQFVQRLRQQDASRCSYQAWVVSRRSGWYAQLCSWASSWNFPVEVWDGTSLRERLTEAVVSKLWHDPSARMQYYKRDVSQMLEYSEGRFAEIREAHQIQLMDLRDFFDLPPGQLGSYILAIDRARSAALKAHS</sequence>
<gene>
    <name evidence="2" type="ORF">R1sor_027180</name>
</gene>
<evidence type="ECO:0000259" key="1">
    <source>
        <dbReference type="PROSITE" id="PS50878"/>
    </source>
</evidence>
<proteinExistence type="predicted"/>
<name>A0ABD3GF75_9MARC</name>
<dbReference type="PANTHER" id="PTHR47027:SF20">
    <property type="entry name" value="REVERSE TRANSCRIPTASE-LIKE PROTEIN WITH RNA-DIRECTED DNA POLYMERASE DOMAIN"/>
    <property type="match status" value="1"/>
</dbReference>
<protein>
    <recommendedName>
        <fullName evidence="1">Reverse transcriptase domain-containing protein</fullName>
    </recommendedName>
</protein>
<dbReference type="Proteomes" id="UP001633002">
    <property type="component" value="Unassembled WGS sequence"/>
</dbReference>
<dbReference type="PROSITE" id="PS50878">
    <property type="entry name" value="RT_POL"/>
    <property type="match status" value="1"/>
</dbReference>
<organism evidence="2 3">
    <name type="scientific">Riccia sorocarpa</name>
    <dbReference type="NCBI Taxonomy" id="122646"/>
    <lineage>
        <taxon>Eukaryota</taxon>
        <taxon>Viridiplantae</taxon>
        <taxon>Streptophyta</taxon>
        <taxon>Embryophyta</taxon>
        <taxon>Marchantiophyta</taxon>
        <taxon>Marchantiopsida</taxon>
        <taxon>Marchantiidae</taxon>
        <taxon>Marchantiales</taxon>
        <taxon>Ricciaceae</taxon>
        <taxon>Riccia</taxon>
    </lineage>
</organism>
<dbReference type="PANTHER" id="PTHR47027">
    <property type="entry name" value="REVERSE TRANSCRIPTASE DOMAIN-CONTAINING PROTEIN"/>
    <property type="match status" value="1"/>
</dbReference>
<evidence type="ECO:0000313" key="2">
    <source>
        <dbReference type="EMBL" id="KAL3677232.1"/>
    </source>
</evidence>
<keyword evidence="3" id="KW-1185">Reference proteome</keyword>
<evidence type="ECO:0000313" key="3">
    <source>
        <dbReference type="Proteomes" id="UP001633002"/>
    </source>
</evidence>
<accession>A0ABD3GF75</accession>
<feature type="domain" description="Reverse transcriptase" evidence="1">
    <location>
        <begin position="1"/>
        <end position="61"/>
    </location>
</feature>
<dbReference type="InterPro" id="IPR000477">
    <property type="entry name" value="RT_dom"/>
</dbReference>
<comment type="caution">
    <text evidence="2">The sequence shown here is derived from an EMBL/GenBank/DDBJ whole genome shotgun (WGS) entry which is preliminary data.</text>
</comment>
<dbReference type="AlphaFoldDB" id="A0ABD3GF75"/>
<dbReference type="EMBL" id="JBJQOH010000008">
    <property type="protein sequence ID" value="KAL3677232.1"/>
    <property type="molecule type" value="Genomic_DNA"/>
</dbReference>